<sequence length="81" mass="8314">MARGIIGTVQLVVTLVFAIPVGLFGVTKLVAGDVLFGGVVLAVAVGMVLVEEYLTTPQDVPSMAAEKVVGSVVEDPDADEE</sequence>
<dbReference type="RefSeq" id="WP_158205202.1">
    <property type="nucleotide sequence ID" value="NZ_WSZK01000023.1"/>
</dbReference>
<proteinExistence type="predicted"/>
<dbReference type="InterPro" id="IPR055955">
    <property type="entry name" value="DUF7533"/>
</dbReference>
<keyword evidence="3" id="KW-1185">Reference proteome</keyword>
<evidence type="ECO:0000313" key="3">
    <source>
        <dbReference type="Proteomes" id="UP000451471"/>
    </source>
</evidence>
<dbReference type="AlphaFoldDB" id="A0A6B0GKT2"/>
<organism evidence="2 3">
    <name type="scientific">Halomarina oriensis</name>
    <dbReference type="NCBI Taxonomy" id="671145"/>
    <lineage>
        <taxon>Archaea</taxon>
        <taxon>Methanobacteriati</taxon>
        <taxon>Methanobacteriota</taxon>
        <taxon>Stenosarchaea group</taxon>
        <taxon>Halobacteria</taxon>
        <taxon>Halobacteriales</taxon>
        <taxon>Natronomonadaceae</taxon>
        <taxon>Halomarina</taxon>
    </lineage>
</organism>
<keyword evidence="1" id="KW-0472">Membrane</keyword>
<evidence type="ECO:0000256" key="1">
    <source>
        <dbReference type="SAM" id="Phobius"/>
    </source>
</evidence>
<protein>
    <submittedName>
        <fullName evidence="2">Uncharacterized protein</fullName>
    </submittedName>
</protein>
<dbReference type="Pfam" id="PF24377">
    <property type="entry name" value="DUF7533"/>
    <property type="match status" value="1"/>
</dbReference>
<comment type="caution">
    <text evidence="2">The sequence shown here is derived from an EMBL/GenBank/DDBJ whole genome shotgun (WGS) entry which is preliminary data.</text>
</comment>
<name>A0A6B0GKT2_9EURY</name>
<dbReference type="EMBL" id="WSZK01000023">
    <property type="protein sequence ID" value="MWG35536.1"/>
    <property type="molecule type" value="Genomic_DNA"/>
</dbReference>
<gene>
    <name evidence="2" type="ORF">GQS65_13745</name>
</gene>
<keyword evidence="1" id="KW-1133">Transmembrane helix</keyword>
<accession>A0A6B0GKT2</accession>
<dbReference type="OrthoDB" id="157531at2157"/>
<keyword evidence="1" id="KW-0812">Transmembrane</keyword>
<evidence type="ECO:0000313" key="2">
    <source>
        <dbReference type="EMBL" id="MWG35536.1"/>
    </source>
</evidence>
<feature type="transmembrane region" description="Helical" evidence="1">
    <location>
        <begin position="34"/>
        <end position="54"/>
    </location>
</feature>
<reference evidence="2 3" key="1">
    <citation type="submission" date="2019-12" db="EMBL/GenBank/DDBJ databases">
        <title>Halocatena pleomorpha gen. nov. sp. nov., an extremely halophilic archaeon of family Halobacteriaceae isolated from saltpan soil.</title>
        <authorList>
            <person name="Pal Y."/>
            <person name="Verma A."/>
            <person name="Krishnamurthi S."/>
            <person name="Kumar P."/>
        </authorList>
    </citation>
    <scope>NUCLEOTIDE SEQUENCE [LARGE SCALE GENOMIC DNA]</scope>
    <source>
        <strain evidence="2 3">JCM 16495</strain>
    </source>
</reference>
<dbReference type="Proteomes" id="UP000451471">
    <property type="component" value="Unassembled WGS sequence"/>
</dbReference>